<dbReference type="GO" id="GO:0005737">
    <property type="term" value="C:cytoplasm"/>
    <property type="evidence" value="ECO:0007669"/>
    <property type="project" value="UniProtKB-SubCell"/>
</dbReference>
<keyword evidence="9" id="KW-1185">Reference proteome</keyword>
<dbReference type="NCBIfam" id="TIGR01388">
    <property type="entry name" value="rnd"/>
    <property type="match status" value="1"/>
</dbReference>
<keyword evidence="2 6" id="KW-0819">tRNA processing</keyword>
<dbReference type="RefSeq" id="WP_184048062.1">
    <property type="nucleotide sequence ID" value="NZ_JACIGK010000037.1"/>
</dbReference>
<proteinExistence type="inferred from homology"/>
<dbReference type="Pfam" id="PF01612">
    <property type="entry name" value="DNA_pol_A_exo1"/>
    <property type="match status" value="1"/>
</dbReference>
<dbReference type="Gene3D" id="3.30.420.10">
    <property type="entry name" value="Ribonuclease H-like superfamily/Ribonuclease H"/>
    <property type="match status" value="1"/>
</dbReference>
<dbReference type="InterPro" id="IPR006292">
    <property type="entry name" value="RNase_D"/>
</dbReference>
<dbReference type="SMART" id="SM00341">
    <property type="entry name" value="HRDC"/>
    <property type="match status" value="1"/>
</dbReference>
<comment type="subcellular location">
    <subcellularLocation>
        <location evidence="6">Cytoplasm</location>
    </subcellularLocation>
</comment>
<gene>
    <name evidence="6" type="primary">rnd</name>
    <name evidence="8" type="ORF">GGD89_003538</name>
</gene>
<dbReference type="GO" id="GO:0042780">
    <property type="term" value="P:tRNA 3'-end processing"/>
    <property type="evidence" value="ECO:0007669"/>
    <property type="project" value="UniProtKB-UniRule"/>
</dbReference>
<keyword evidence="3 6" id="KW-0540">Nuclease</keyword>
<dbReference type="GO" id="GO:0003676">
    <property type="term" value="F:nucleic acid binding"/>
    <property type="evidence" value="ECO:0007669"/>
    <property type="project" value="InterPro"/>
</dbReference>
<dbReference type="Pfam" id="PF00570">
    <property type="entry name" value="HRDC"/>
    <property type="match status" value="1"/>
</dbReference>
<dbReference type="Proteomes" id="UP000554286">
    <property type="component" value="Unassembled WGS sequence"/>
</dbReference>
<keyword evidence="4 6" id="KW-0378">Hydrolase</keyword>
<evidence type="ECO:0000256" key="2">
    <source>
        <dbReference type="ARBA" id="ARBA00022694"/>
    </source>
</evidence>
<evidence type="ECO:0000313" key="8">
    <source>
        <dbReference type="EMBL" id="MBB4267886.1"/>
    </source>
</evidence>
<organism evidence="8 9">
    <name type="scientific">Roseospira visakhapatnamensis</name>
    <dbReference type="NCBI Taxonomy" id="390880"/>
    <lineage>
        <taxon>Bacteria</taxon>
        <taxon>Pseudomonadati</taxon>
        <taxon>Pseudomonadota</taxon>
        <taxon>Alphaproteobacteria</taxon>
        <taxon>Rhodospirillales</taxon>
        <taxon>Rhodospirillaceae</taxon>
        <taxon>Roseospira</taxon>
    </lineage>
</organism>
<comment type="function">
    <text evidence="6">Exonuclease involved in the 3' processing of various precursor tRNAs. Initiates hydrolysis at the 3'-terminus of an RNA molecule and releases 5'-mononucleotides.</text>
</comment>
<evidence type="ECO:0000256" key="5">
    <source>
        <dbReference type="ARBA" id="ARBA00022839"/>
    </source>
</evidence>
<dbReference type="PANTHER" id="PTHR47649">
    <property type="entry name" value="RIBONUCLEASE D"/>
    <property type="match status" value="1"/>
</dbReference>
<dbReference type="AlphaFoldDB" id="A0A7W6RH41"/>
<dbReference type="CDD" id="cd06142">
    <property type="entry name" value="RNaseD_exo"/>
    <property type="match status" value="1"/>
</dbReference>
<dbReference type="GO" id="GO:0008408">
    <property type="term" value="F:3'-5' exonuclease activity"/>
    <property type="evidence" value="ECO:0007669"/>
    <property type="project" value="InterPro"/>
</dbReference>
<dbReference type="SUPFAM" id="SSF53098">
    <property type="entry name" value="Ribonuclease H-like"/>
    <property type="match status" value="1"/>
</dbReference>
<evidence type="ECO:0000256" key="4">
    <source>
        <dbReference type="ARBA" id="ARBA00022801"/>
    </source>
</evidence>
<comment type="similarity">
    <text evidence="6">Belongs to the RNase D family.</text>
</comment>
<dbReference type="SUPFAM" id="SSF47819">
    <property type="entry name" value="HRDC-like"/>
    <property type="match status" value="2"/>
</dbReference>
<dbReference type="Gene3D" id="1.10.150.80">
    <property type="entry name" value="HRDC domain"/>
    <property type="match status" value="1"/>
</dbReference>
<evidence type="ECO:0000256" key="6">
    <source>
        <dbReference type="HAMAP-Rule" id="MF_01899"/>
    </source>
</evidence>
<dbReference type="EC" id="3.1.13.5" evidence="6"/>
<dbReference type="PROSITE" id="PS50967">
    <property type="entry name" value="HRDC"/>
    <property type="match status" value="1"/>
</dbReference>
<keyword evidence="1 6" id="KW-0963">Cytoplasm</keyword>
<dbReference type="GO" id="GO:0000166">
    <property type="term" value="F:nucleotide binding"/>
    <property type="evidence" value="ECO:0007669"/>
    <property type="project" value="InterPro"/>
</dbReference>
<dbReference type="InterPro" id="IPR051086">
    <property type="entry name" value="RNase_D-like"/>
</dbReference>
<protein>
    <recommendedName>
        <fullName evidence="6">Ribonuclease D</fullName>
        <shortName evidence="6">RNase D</shortName>
        <ecNumber evidence="6">3.1.13.5</ecNumber>
    </recommendedName>
</protein>
<dbReference type="InterPro" id="IPR002562">
    <property type="entry name" value="3'-5'_exonuclease_dom"/>
</dbReference>
<dbReference type="HAMAP" id="MF_01899">
    <property type="entry name" value="RNase_D"/>
    <property type="match status" value="1"/>
</dbReference>
<dbReference type="InterPro" id="IPR010997">
    <property type="entry name" value="HRDC-like_sf"/>
</dbReference>
<feature type="domain" description="HRDC" evidence="7">
    <location>
        <begin position="208"/>
        <end position="289"/>
    </location>
</feature>
<accession>A0A7W6RH41</accession>
<dbReference type="InterPro" id="IPR036397">
    <property type="entry name" value="RNaseH_sf"/>
</dbReference>
<dbReference type="SMART" id="SM00474">
    <property type="entry name" value="35EXOc"/>
    <property type="match status" value="1"/>
</dbReference>
<comment type="cofactor">
    <cofactor evidence="6">
        <name>a divalent metal cation</name>
        <dbReference type="ChEBI" id="CHEBI:60240"/>
    </cofactor>
</comment>
<sequence>MSLIQSTDDLAAFRERLRGDPVVTVDTEFMREKTYWPLLCLVQVAGADEACCIDPLAPGIDLGPLMDLMRDRSVLKVFHAARQDLEIFHRLMGELPQPIFDTQVAAMVCGFGDQVSYEILASRLAKARIDKTMRFTDWARRPLSDKHLAYALSDVTHLREVYRKLADKLAQTGRAHWLDQEMAALTNPAVYETDPADAWRRLKIRGKSRRFLAAVIELAAWREREAQDKDLPRQRVVRDETLLDIAAQDPDSVDTLAQVRSMSRSHAEGRHGREILEALGVARARNVEDLPRAPDREDTPQGLGPIVDLLKVLLKMKCEDAGVAQKLVASSADLERIAAHDTAAVPALEGWRRELFGDDALALKHGRLALALSEDGRHVETLPVEHADLDDDGVPARG</sequence>
<evidence type="ECO:0000256" key="1">
    <source>
        <dbReference type="ARBA" id="ARBA00022490"/>
    </source>
</evidence>
<dbReference type="InterPro" id="IPR002121">
    <property type="entry name" value="HRDC_dom"/>
</dbReference>
<reference evidence="8 9" key="1">
    <citation type="submission" date="2020-08" db="EMBL/GenBank/DDBJ databases">
        <title>Genome sequencing of Purple Non-Sulfur Bacteria from various extreme environments.</title>
        <authorList>
            <person name="Mayer M."/>
        </authorList>
    </citation>
    <scope>NUCLEOTIDE SEQUENCE [LARGE SCALE GENOMIC DNA]</scope>
    <source>
        <strain evidence="8 9">JA131</strain>
    </source>
</reference>
<evidence type="ECO:0000313" key="9">
    <source>
        <dbReference type="Proteomes" id="UP000554286"/>
    </source>
</evidence>
<keyword evidence="5 6" id="KW-0269">Exonuclease</keyword>
<dbReference type="InterPro" id="IPR044876">
    <property type="entry name" value="HRDC_dom_sf"/>
</dbReference>
<evidence type="ECO:0000259" key="7">
    <source>
        <dbReference type="PROSITE" id="PS50967"/>
    </source>
</evidence>
<dbReference type="EMBL" id="JACIGK010000037">
    <property type="protein sequence ID" value="MBB4267886.1"/>
    <property type="molecule type" value="Genomic_DNA"/>
</dbReference>
<dbReference type="PANTHER" id="PTHR47649:SF1">
    <property type="entry name" value="RIBONUCLEASE D"/>
    <property type="match status" value="1"/>
</dbReference>
<comment type="caution">
    <text evidence="8">The sequence shown here is derived from an EMBL/GenBank/DDBJ whole genome shotgun (WGS) entry which is preliminary data.</text>
</comment>
<dbReference type="GO" id="GO:0033890">
    <property type="term" value="F:ribonuclease D activity"/>
    <property type="evidence" value="ECO:0007669"/>
    <property type="project" value="UniProtKB-UniRule"/>
</dbReference>
<comment type="catalytic activity">
    <reaction evidence="6">
        <text>Exonucleolytic cleavage that removes extra residues from the 3'-terminus of tRNA to produce 5'-mononucleotides.</text>
        <dbReference type="EC" id="3.1.13.5"/>
    </reaction>
</comment>
<name>A0A7W6RH41_9PROT</name>
<evidence type="ECO:0000256" key="3">
    <source>
        <dbReference type="ARBA" id="ARBA00022722"/>
    </source>
</evidence>
<dbReference type="InterPro" id="IPR012337">
    <property type="entry name" value="RNaseH-like_sf"/>
</dbReference>